<dbReference type="GO" id="GO:0006508">
    <property type="term" value="P:proteolysis"/>
    <property type="evidence" value="ECO:0007669"/>
    <property type="project" value="UniProtKB-KW"/>
</dbReference>
<accession>A0A8H6JH56</accession>
<feature type="domain" description="Peptidase S8/S53" evidence="5">
    <location>
        <begin position="1333"/>
        <end position="1604"/>
    </location>
</feature>
<dbReference type="EMBL" id="WIGM01000775">
    <property type="protein sequence ID" value="KAF6812848.1"/>
    <property type="molecule type" value="Genomic_DNA"/>
</dbReference>
<evidence type="ECO:0000313" key="7">
    <source>
        <dbReference type="EMBL" id="KAF6812848.1"/>
    </source>
</evidence>
<dbReference type="CDD" id="cd00306">
    <property type="entry name" value="Peptidases_S8_S53"/>
    <property type="match status" value="1"/>
</dbReference>
<dbReference type="InterPro" id="IPR024535">
    <property type="entry name" value="RHGA/B-epi-like_pectate_lyase"/>
</dbReference>
<keyword evidence="8" id="KW-1185">Reference proteome</keyword>
<dbReference type="PANTHER" id="PTHR33928:SF2">
    <property type="entry name" value="PECTATE LYASE SUPERFAMILY PROTEIN DOMAIN-CONTAINING PROTEIN-RELATED"/>
    <property type="match status" value="1"/>
</dbReference>
<dbReference type="OrthoDB" id="1046782at2759"/>
<dbReference type="InterPro" id="IPR000209">
    <property type="entry name" value="Peptidase_S8/S53_dom"/>
</dbReference>
<dbReference type="GO" id="GO:0004650">
    <property type="term" value="F:polygalacturonase activity"/>
    <property type="evidence" value="ECO:0007669"/>
    <property type="project" value="InterPro"/>
</dbReference>
<evidence type="ECO:0000256" key="1">
    <source>
        <dbReference type="ARBA" id="ARBA00022670"/>
    </source>
</evidence>
<name>A0A8H6JH56_9PEZI</name>
<dbReference type="SUPFAM" id="SSF52743">
    <property type="entry name" value="Subtilisin-like"/>
    <property type="match status" value="1"/>
</dbReference>
<proteinExistence type="predicted"/>
<evidence type="ECO:0000256" key="3">
    <source>
        <dbReference type="ARBA" id="ARBA00022825"/>
    </source>
</evidence>
<gene>
    <name evidence="7" type="ORF">CMUS01_12967</name>
</gene>
<dbReference type="InterPro" id="IPR039279">
    <property type="entry name" value="QRT3-like"/>
</dbReference>
<dbReference type="Gene3D" id="3.40.50.200">
    <property type="entry name" value="Peptidase S8/S53 domain"/>
    <property type="match status" value="1"/>
</dbReference>
<keyword evidence="3" id="KW-0720">Serine protease</keyword>
<dbReference type="Pfam" id="PF12708">
    <property type="entry name" value="Pect-lyase_RHGA_epim"/>
    <property type="match status" value="2"/>
</dbReference>
<comment type="caution">
    <text evidence="7">The sequence shown here is derived from an EMBL/GenBank/DDBJ whole genome shotgun (WGS) entry which is preliminary data.</text>
</comment>
<keyword evidence="1" id="KW-0645">Protease</keyword>
<evidence type="ECO:0000256" key="2">
    <source>
        <dbReference type="ARBA" id="ARBA00022801"/>
    </source>
</evidence>
<evidence type="ECO:0000259" key="6">
    <source>
        <dbReference type="Pfam" id="PF12708"/>
    </source>
</evidence>
<dbReference type="InterPro" id="IPR023828">
    <property type="entry name" value="Peptidase_S8_Ser-AS"/>
</dbReference>
<feature type="domain" description="Rhamnogalacturonase A/B/Epimerase-like pectate lyase" evidence="6">
    <location>
        <begin position="362"/>
        <end position="420"/>
    </location>
</feature>
<dbReference type="InterPro" id="IPR036852">
    <property type="entry name" value="Peptidase_S8/S53_dom_sf"/>
</dbReference>
<dbReference type="InterPro" id="IPR011050">
    <property type="entry name" value="Pectin_lyase_fold/virulence"/>
</dbReference>
<evidence type="ECO:0000313" key="8">
    <source>
        <dbReference type="Proteomes" id="UP000639643"/>
    </source>
</evidence>
<dbReference type="InterPro" id="IPR022398">
    <property type="entry name" value="Peptidase_S8_His-AS"/>
</dbReference>
<sequence length="1948" mass="212222">MPGDYEFFRDVKKFGAKGDGETDDSDAINAAVSAGNRCGKGCSSTFASGALVYFPSGTYKICKPIIQLYHTQFVGNPNSHPVIKGCSDFKGIALIDANPYGPSGINWYVNQNQFFRHVRNFVLDMRDMPKDTRIQDDIPIAPTGIHWQVSQATSLQNITFKMPRDSDATHVGIVTENGSGGPCKSLRKVSADVEDSSSPTFEGGHIGWKAGSQQYTAHSLTFENCRVAVEMIWDWGFNWQRVQVRNALVAFNLSGSATGGDQGIGSVVGVLMPKDPAKTPNLVLDGLSIRNVDSVIQAPGEPATLNGTLFGKGLEPYAIGKRYNGTNGTVTSGFIKDIPNKPNGLLERGKLFSSAEKILDAVSYGVSNDGTGDQTTKINSFLKDAVAAKKAAYFPAGIYQVEGTVFIPKDSMVIGSGWSQIMGTGKYFGDINDPKVMIRVGNEDEAGTLEISDMLFTVKGATAGAILMEWNIREINQGSVGMWDSHFRVGGAAGTDLDFANCPKGQFNEKCIAASLLFHLRRTASGYFENVWFWTGDHDNDMNLFGESTSSSSQISVYTGRGVLIESKGPSWFLDGGSEHHTLYQYQLYKASGLYMGHFQTETPYYQPDPVATKPFAPGKFPGDPTFDDCAKDEPGCVAAWGMRVTDSEDIWVHGAGLYSFFSNYEQDCIPSRTCQKRILEVEGSKDVVFYNIFTVGTAEAASGKGNFSISAEENQKWFTSEISVWVPPEGDTEPEVVYLGPEIYSSGINTAHCTAPCAMVLPPSALPSTTTISIPDYTTSLEVGPLGSATTTTITITIPAIATDSIRFSNVNVTTGQTASSFQPLPSISLAPQNITVTEPNGTVVTRTVVLPPWPAVTDGPPQNWSSTIPGAWNGTAGVRKPALTTNLTFTGPATATVTFDAPESPRRRPFVCPTTAVVTVTGPTTGGFTFDCTSVTQTTVAPPALPTYTDFIGSMTPVLEEDDDDDDDDDDDGVTIPCDLWFFWTCISGIKGWKIKIPPGIYGPKPPPPPFLQYPPGFTFSIEPTLPVFPKFTIGFDRKPTLPPRPATNLCTPMSATLCPKKLSYEYTVSGGRTTTTKTSTITPEVCPTITGCNVNDYTPTIKDSACKARRTPPPLARVRPRAEFDYKNCVEGGKDAIIYIKGKTPKEADVVRAELDIRSEFRAYTAIESKREDIPDPDGPKDSVFDGGLFLFFNVQNLGESELEHLRSKFDQEIRYIYQFEPRLEAYRARRQQETDAFNDALKSLGLSESSKSSKSSKRDSTPLLTPDWARSQISTPQKVRRNGQVVEVDWVNDEDTRGDQVDDPVKQGARLKGYKYWREETDDIKRQSIYLTEDDCDETHPELVDHIERLSVATHYQLSTDEERRAQAQEGRNGGIYNHGTEVAGHAGGRKYGVVPTARLVCVRGMDTTKTTTPVEHDLHKLLVVIEDVLQKPERRGRSVVNFSRLVEDLAFRESFLPYNIIHSFALLIKILDALDVPFVVGSGNDALWSDKTIRSITGIPGILGNREHAERFRQHLPEGSLFLPNIIVVGLVGVGGQADLEFQEADWMTTFAPGKWVLSSQPSVIGKDFILGQGTSLATPIVAGVVAYIRAQNSRWQEQLKEPKNVKSMVRYLTRKLKSDGDLGDSDATLKKQARVDADTYNGQRPFIWNGEAFGKSCLRNHGDADLQGVCPDIPDSLDGVDPNDPSVGERVLGSGGAVPMPGPVQFEPGPPGPTCSAGCGDLCTGYYCNPTPQKTPPDFFEPTTTFNPGPPRGPVTDAPAIPPAKGCVTSVSCETEKIWPKTCHSSTSCWSNDQGPTSACSYDVKCQGCWGGATATAAPEVPVPSEQLENDVEFTCGEGCNWLYFAKTDRDLCRSAADGLESDRVYWGNSTKLGACEPKRGSGCGVGIDGYGCHMRGDEIRYAFSQLLKRPCDKCRRMKFGSKKECAMRIDFVTDSNCEGTP</sequence>
<dbReference type="Proteomes" id="UP000639643">
    <property type="component" value="Unassembled WGS sequence"/>
</dbReference>
<dbReference type="InterPro" id="IPR012334">
    <property type="entry name" value="Pectin_lyas_fold"/>
</dbReference>
<evidence type="ECO:0000256" key="4">
    <source>
        <dbReference type="SAM" id="MobiDB-lite"/>
    </source>
</evidence>
<dbReference type="SUPFAM" id="SSF51126">
    <property type="entry name" value="Pectin lyase-like"/>
    <property type="match status" value="2"/>
</dbReference>
<dbReference type="GO" id="GO:0004252">
    <property type="term" value="F:serine-type endopeptidase activity"/>
    <property type="evidence" value="ECO:0007669"/>
    <property type="project" value="InterPro"/>
</dbReference>
<organism evidence="7 8">
    <name type="scientific">Colletotrichum musicola</name>
    <dbReference type="NCBI Taxonomy" id="2175873"/>
    <lineage>
        <taxon>Eukaryota</taxon>
        <taxon>Fungi</taxon>
        <taxon>Dikarya</taxon>
        <taxon>Ascomycota</taxon>
        <taxon>Pezizomycotina</taxon>
        <taxon>Sordariomycetes</taxon>
        <taxon>Hypocreomycetidae</taxon>
        <taxon>Glomerellales</taxon>
        <taxon>Glomerellaceae</taxon>
        <taxon>Colletotrichum</taxon>
        <taxon>Colletotrichum orchidearum species complex</taxon>
    </lineage>
</organism>
<evidence type="ECO:0000259" key="5">
    <source>
        <dbReference type="Pfam" id="PF00082"/>
    </source>
</evidence>
<dbReference type="PROSITE" id="PS00138">
    <property type="entry name" value="SUBTILASE_SER"/>
    <property type="match status" value="1"/>
</dbReference>
<feature type="domain" description="Rhamnogalacturonase A/B/Epimerase-like pectate lyase" evidence="6">
    <location>
        <begin position="8"/>
        <end position="249"/>
    </location>
</feature>
<dbReference type="Pfam" id="PF00082">
    <property type="entry name" value="Peptidase_S8"/>
    <property type="match status" value="1"/>
</dbReference>
<dbReference type="PROSITE" id="PS00137">
    <property type="entry name" value="SUBTILASE_HIS"/>
    <property type="match status" value="1"/>
</dbReference>
<protein>
    <submittedName>
        <fullName evidence="7">Glucan 1,3-beta-glucosidase</fullName>
    </submittedName>
</protein>
<feature type="region of interest" description="Disordered" evidence="4">
    <location>
        <begin position="1252"/>
        <end position="1284"/>
    </location>
</feature>
<keyword evidence="2" id="KW-0378">Hydrolase</keyword>
<dbReference type="PANTHER" id="PTHR33928">
    <property type="entry name" value="POLYGALACTURONASE QRT3"/>
    <property type="match status" value="1"/>
</dbReference>
<dbReference type="CDD" id="cd23668">
    <property type="entry name" value="GH55_beta13glucanase-like"/>
    <property type="match status" value="1"/>
</dbReference>
<dbReference type="Gene3D" id="2.160.20.10">
    <property type="entry name" value="Single-stranded right-handed beta-helix, Pectin lyase-like"/>
    <property type="match status" value="2"/>
</dbReference>
<reference evidence="7" key="1">
    <citation type="journal article" date="2020" name="Phytopathology">
        <title>Genome Sequence Resources of Colletotrichum truncatum, C. plurivorum, C. musicola, and C. sojae: Four Species Pathogenic to Soybean (Glycine max).</title>
        <authorList>
            <person name="Rogerio F."/>
            <person name="Boufleur T.R."/>
            <person name="Ciampi-Guillardi M."/>
            <person name="Sukno S.A."/>
            <person name="Thon M.R."/>
            <person name="Massola Junior N.S."/>
            <person name="Baroncelli R."/>
        </authorList>
    </citation>
    <scope>NUCLEOTIDE SEQUENCE</scope>
    <source>
        <strain evidence="7">LFN0074</strain>
    </source>
</reference>